<dbReference type="PANTHER" id="PTHR43178:SF14">
    <property type="entry name" value="LIPOAMIDE ACYLTRANSFERASE COMPONENT OF BRANCHED-CHAIN ALPHA-KETO ACID DEHYDROGENASE COMPLEX, MITOCHONDRIAL"/>
    <property type="match status" value="1"/>
</dbReference>
<evidence type="ECO:0000259" key="6">
    <source>
        <dbReference type="Pfam" id="PF00198"/>
    </source>
</evidence>
<dbReference type="FunFam" id="3.30.559.10:FF:000007">
    <property type="entry name" value="Dihydrolipoamide acetyltransferase component of pyruvate dehydrogenase complex"/>
    <property type="match status" value="1"/>
</dbReference>
<dbReference type="PANTHER" id="PTHR43178">
    <property type="entry name" value="DIHYDROLIPOAMIDE ACETYLTRANSFERASE COMPONENT OF PYRUVATE DEHYDROGENASE COMPLEX"/>
    <property type="match status" value="1"/>
</dbReference>
<dbReference type="InterPro" id="IPR023213">
    <property type="entry name" value="CAT-like_dom_sf"/>
</dbReference>
<dbReference type="InterPro" id="IPR001078">
    <property type="entry name" value="2-oxoacid_DH_actylTfrase"/>
</dbReference>
<gene>
    <name evidence="7" type="ORF">L1049_017235</name>
</gene>
<keyword evidence="4" id="KW-0450">Lipoyl</keyword>
<dbReference type="AlphaFoldDB" id="A0AAP0S0L3"/>
<dbReference type="Proteomes" id="UP001415857">
    <property type="component" value="Unassembled WGS sequence"/>
</dbReference>
<evidence type="ECO:0000256" key="1">
    <source>
        <dbReference type="ARBA" id="ARBA00001938"/>
    </source>
</evidence>
<evidence type="ECO:0000256" key="2">
    <source>
        <dbReference type="ARBA" id="ARBA00007317"/>
    </source>
</evidence>
<evidence type="ECO:0000256" key="3">
    <source>
        <dbReference type="ARBA" id="ARBA00022679"/>
    </source>
</evidence>
<evidence type="ECO:0000256" key="5">
    <source>
        <dbReference type="ARBA" id="ARBA00023315"/>
    </source>
</evidence>
<keyword evidence="5" id="KW-0012">Acyltransferase</keyword>
<name>A0AAP0S0L3_LIQFO</name>
<proteinExistence type="inferred from homology"/>
<organism evidence="7 8">
    <name type="scientific">Liquidambar formosana</name>
    <name type="common">Formosan gum</name>
    <dbReference type="NCBI Taxonomy" id="63359"/>
    <lineage>
        <taxon>Eukaryota</taxon>
        <taxon>Viridiplantae</taxon>
        <taxon>Streptophyta</taxon>
        <taxon>Embryophyta</taxon>
        <taxon>Tracheophyta</taxon>
        <taxon>Spermatophyta</taxon>
        <taxon>Magnoliopsida</taxon>
        <taxon>eudicotyledons</taxon>
        <taxon>Gunneridae</taxon>
        <taxon>Pentapetalae</taxon>
        <taxon>Saxifragales</taxon>
        <taxon>Altingiaceae</taxon>
        <taxon>Liquidambar</taxon>
    </lineage>
</organism>
<evidence type="ECO:0000256" key="4">
    <source>
        <dbReference type="ARBA" id="ARBA00022823"/>
    </source>
</evidence>
<evidence type="ECO:0000313" key="8">
    <source>
        <dbReference type="Proteomes" id="UP001415857"/>
    </source>
</evidence>
<feature type="domain" description="2-oxoacid dehydrogenase acyltransferase catalytic" evidence="6">
    <location>
        <begin position="1"/>
        <end position="163"/>
    </location>
</feature>
<dbReference type="GO" id="GO:0016407">
    <property type="term" value="F:acetyltransferase activity"/>
    <property type="evidence" value="ECO:0007669"/>
    <property type="project" value="TreeGrafter"/>
</dbReference>
<sequence length="166" mass="18161">MAMNKYPSLNSCFSEESQEVILKGSHNIGIAMATPDGLVVPNIKNVQSLSILEITKELSRLQKLALDNKLSREDIYGGTITLSNIGAIGGKFGSPLLNLPEVSIIAIGRIQKVPHFADDGNVYPASVMTVNIGADHRVLDGATVARFCNEWKLYIEKPELLMLHMR</sequence>
<keyword evidence="8" id="KW-1185">Reference proteome</keyword>
<comment type="caution">
    <text evidence="7">The sequence shown here is derived from an EMBL/GenBank/DDBJ whole genome shotgun (WGS) entry which is preliminary data.</text>
</comment>
<protein>
    <recommendedName>
        <fullName evidence="6">2-oxoacid dehydrogenase acyltransferase catalytic domain-containing protein</fullName>
    </recommendedName>
</protein>
<dbReference type="GO" id="GO:0031405">
    <property type="term" value="F:lipoic acid binding"/>
    <property type="evidence" value="ECO:0007669"/>
    <property type="project" value="TreeGrafter"/>
</dbReference>
<dbReference type="Pfam" id="PF00198">
    <property type="entry name" value="2-oxoacid_dh"/>
    <property type="match status" value="1"/>
</dbReference>
<dbReference type="EMBL" id="JBBPBK010000003">
    <property type="protein sequence ID" value="KAK9288771.1"/>
    <property type="molecule type" value="Genomic_DNA"/>
</dbReference>
<dbReference type="GO" id="GO:0005739">
    <property type="term" value="C:mitochondrion"/>
    <property type="evidence" value="ECO:0007669"/>
    <property type="project" value="TreeGrafter"/>
</dbReference>
<comment type="cofactor">
    <cofactor evidence="1">
        <name>(R)-lipoate</name>
        <dbReference type="ChEBI" id="CHEBI:83088"/>
    </cofactor>
</comment>
<reference evidence="7 8" key="1">
    <citation type="journal article" date="2024" name="Plant J.">
        <title>Genome sequences and population genomics reveal climatic adaptation and genomic divergence between two closely related sweetgum species.</title>
        <authorList>
            <person name="Xu W.Q."/>
            <person name="Ren C.Q."/>
            <person name="Zhang X.Y."/>
            <person name="Comes H.P."/>
            <person name="Liu X.H."/>
            <person name="Li Y.G."/>
            <person name="Kettle C.J."/>
            <person name="Jalonen R."/>
            <person name="Gaisberger H."/>
            <person name="Ma Y.Z."/>
            <person name="Qiu Y.X."/>
        </authorList>
    </citation>
    <scope>NUCLEOTIDE SEQUENCE [LARGE SCALE GENOMIC DNA]</scope>
    <source>
        <strain evidence="7">Hangzhou</strain>
    </source>
</reference>
<evidence type="ECO:0000313" key="7">
    <source>
        <dbReference type="EMBL" id="KAK9288771.1"/>
    </source>
</evidence>
<dbReference type="Gene3D" id="3.30.559.10">
    <property type="entry name" value="Chloramphenicol acetyltransferase-like domain"/>
    <property type="match status" value="1"/>
</dbReference>
<accession>A0AAP0S0L3</accession>
<dbReference type="SUPFAM" id="SSF52777">
    <property type="entry name" value="CoA-dependent acyltransferases"/>
    <property type="match status" value="1"/>
</dbReference>
<comment type="similarity">
    <text evidence="2">Belongs to the 2-oxoacid dehydrogenase family.</text>
</comment>
<dbReference type="InterPro" id="IPR050743">
    <property type="entry name" value="2-oxoacid_DH_E2_comp"/>
</dbReference>
<keyword evidence="3" id="KW-0808">Transferase</keyword>